<feature type="compositionally biased region" description="Low complexity" evidence="1">
    <location>
        <begin position="61"/>
        <end position="80"/>
    </location>
</feature>
<evidence type="ECO:0000313" key="2">
    <source>
        <dbReference type="EMBL" id="MQL75074.1"/>
    </source>
</evidence>
<protein>
    <submittedName>
        <fullName evidence="2">Uncharacterized protein</fullName>
    </submittedName>
</protein>
<name>A0A843U0E7_COLES</name>
<comment type="caution">
    <text evidence="2">The sequence shown here is derived from an EMBL/GenBank/DDBJ whole genome shotgun (WGS) entry which is preliminary data.</text>
</comment>
<evidence type="ECO:0000313" key="3">
    <source>
        <dbReference type="Proteomes" id="UP000652761"/>
    </source>
</evidence>
<dbReference type="OrthoDB" id="1905229at2759"/>
<organism evidence="2 3">
    <name type="scientific">Colocasia esculenta</name>
    <name type="common">Wild taro</name>
    <name type="synonym">Arum esculentum</name>
    <dbReference type="NCBI Taxonomy" id="4460"/>
    <lineage>
        <taxon>Eukaryota</taxon>
        <taxon>Viridiplantae</taxon>
        <taxon>Streptophyta</taxon>
        <taxon>Embryophyta</taxon>
        <taxon>Tracheophyta</taxon>
        <taxon>Spermatophyta</taxon>
        <taxon>Magnoliopsida</taxon>
        <taxon>Liliopsida</taxon>
        <taxon>Araceae</taxon>
        <taxon>Aroideae</taxon>
        <taxon>Colocasieae</taxon>
        <taxon>Colocasia</taxon>
    </lineage>
</organism>
<gene>
    <name evidence="2" type="ORF">Taro_007443</name>
</gene>
<sequence>MATYTSTVAQNENIHILRGKGIGGVKADLPKPGKKDCKDRKALADLSKPAKHLGSTAVEASSLKQKSQQGTKTTKKAQTSNILTEEETKKCFEWEEEEIEKVHFTGNDILKHERDAMDKRVKEKVDMVLSCMGEWNRILYHYATPVKILMKAFWRNLIFLGIFLSICVSSS</sequence>
<feature type="region of interest" description="Disordered" evidence="1">
    <location>
        <begin position="46"/>
        <end position="81"/>
    </location>
</feature>
<dbReference type="EMBL" id="NMUH01000234">
    <property type="protein sequence ID" value="MQL75074.1"/>
    <property type="molecule type" value="Genomic_DNA"/>
</dbReference>
<proteinExistence type="predicted"/>
<evidence type="ECO:0000256" key="1">
    <source>
        <dbReference type="SAM" id="MobiDB-lite"/>
    </source>
</evidence>
<dbReference type="AlphaFoldDB" id="A0A843U0E7"/>
<accession>A0A843U0E7</accession>
<keyword evidence="3" id="KW-1185">Reference proteome</keyword>
<dbReference type="Proteomes" id="UP000652761">
    <property type="component" value="Unassembled WGS sequence"/>
</dbReference>
<reference evidence="2" key="1">
    <citation type="submission" date="2017-07" db="EMBL/GenBank/DDBJ databases">
        <title>Taro Niue Genome Assembly and Annotation.</title>
        <authorList>
            <person name="Atibalentja N."/>
            <person name="Keating K."/>
            <person name="Fields C.J."/>
        </authorList>
    </citation>
    <scope>NUCLEOTIDE SEQUENCE</scope>
    <source>
        <strain evidence="2">Niue_2</strain>
        <tissue evidence="2">Leaf</tissue>
    </source>
</reference>